<proteinExistence type="predicted"/>
<organism evidence="1">
    <name type="scientific">invertebrate metagenome</name>
    <dbReference type="NCBI Taxonomy" id="1711999"/>
    <lineage>
        <taxon>unclassified sequences</taxon>
        <taxon>metagenomes</taxon>
        <taxon>organismal metagenomes</taxon>
    </lineage>
</organism>
<protein>
    <submittedName>
        <fullName evidence="1">Uncharacterized protein</fullName>
    </submittedName>
</protein>
<sequence>MYNSYCSIKQIQNTLSIVRGHASNSLLCGMTLLKSLEINQTIDRHSAHLCPTASRR</sequence>
<reference evidence="1" key="1">
    <citation type="submission" date="2018-10" db="EMBL/GenBank/DDBJ databases">
        <authorList>
            <person name="Gruber-Vodicka H."/>
            <person name="Jaeckle O."/>
        </authorList>
    </citation>
    <scope>NUCLEOTIDE SEQUENCE</scope>
</reference>
<evidence type="ECO:0000313" key="1">
    <source>
        <dbReference type="EMBL" id="VBB69403.1"/>
    </source>
</evidence>
<gene>
    <name evidence="1" type="ORF">RIEGSTA812A_PEG_876</name>
</gene>
<accession>A0A484H995</accession>
<name>A0A484H995_9ZZZZ</name>
<dbReference type="EMBL" id="LR026963">
    <property type="protein sequence ID" value="VBB69403.1"/>
    <property type="molecule type" value="Genomic_DNA"/>
</dbReference>
<dbReference type="AlphaFoldDB" id="A0A484H995"/>